<dbReference type="Proteomes" id="UP000094527">
    <property type="component" value="Unassembled WGS sequence"/>
</dbReference>
<reference evidence="3 4" key="1">
    <citation type="journal article" date="2016" name="Genome Biol. Evol.">
        <title>Gene Family Evolution Reflects Adaptation to Soil Environmental Stressors in the Genome of the Collembolan Orchesella cincta.</title>
        <authorList>
            <person name="Faddeeva-Vakhrusheva A."/>
            <person name="Derks M.F."/>
            <person name="Anvar S.Y."/>
            <person name="Agamennone V."/>
            <person name="Suring W."/>
            <person name="Smit S."/>
            <person name="van Straalen N.M."/>
            <person name="Roelofs D."/>
        </authorList>
    </citation>
    <scope>NUCLEOTIDE SEQUENCE [LARGE SCALE GENOMIC DNA]</scope>
    <source>
        <tissue evidence="3">Mixed pool</tissue>
    </source>
</reference>
<keyword evidence="2" id="KW-0732">Signal</keyword>
<feature type="signal peptide" evidence="2">
    <location>
        <begin position="1"/>
        <end position="26"/>
    </location>
</feature>
<gene>
    <name evidence="3" type="ORF">Ocin01_04392</name>
</gene>
<evidence type="ECO:0000256" key="1">
    <source>
        <dbReference type="SAM" id="MobiDB-lite"/>
    </source>
</evidence>
<comment type="caution">
    <text evidence="3">The sequence shown here is derived from an EMBL/GenBank/DDBJ whole genome shotgun (WGS) entry which is preliminary data.</text>
</comment>
<accession>A0A1D2NBA6</accession>
<feature type="region of interest" description="Disordered" evidence="1">
    <location>
        <begin position="238"/>
        <end position="278"/>
    </location>
</feature>
<keyword evidence="4" id="KW-1185">Reference proteome</keyword>
<protein>
    <submittedName>
        <fullName evidence="3">Uncharacterized protein</fullName>
    </submittedName>
</protein>
<dbReference type="EMBL" id="LJIJ01000117">
    <property type="protein sequence ID" value="ODN02286.1"/>
    <property type="molecule type" value="Genomic_DNA"/>
</dbReference>
<evidence type="ECO:0000256" key="2">
    <source>
        <dbReference type="SAM" id="SignalP"/>
    </source>
</evidence>
<evidence type="ECO:0000313" key="4">
    <source>
        <dbReference type="Proteomes" id="UP000094527"/>
    </source>
</evidence>
<dbReference type="AlphaFoldDB" id="A0A1D2NBA6"/>
<sequence>MDWHEFRKILAYRILILGVLVGSSLSAPLSDPADLNESVLESSATTAEIFRNVQKLFSLAKPIGRQKLQKQDEGTGVEGSANALATITDSFGGQLAGQIISVILSSVTGDVRGILGNSLNLFQTDDTRDRVQTFLDEISQNFLRFTGLNQLTSTMSPQLSTLRPILLGTANGGAQVHQYQPAQIVPVSPGGAGGGLRSPSSAGLGALSIAGSGLAGNVGQQQNAAGQPIIYVLPSLNSGNTNGGSTATKPNAGTGNKRVTTQAASEDDSEEDRERSLS</sequence>
<organism evidence="3 4">
    <name type="scientific">Orchesella cincta</name>
    <name type="common">Springtail</name>
    <name type="synonym">Podura cincta</name>
    <dbReference type="NCBI Taxonomy" id="48709"/>
    <lineage>
        <taxon>Eukaryota</taxon>
        <taxon>Metazoa</taxon>
        <taxon>Ecdysozoa</taxon>
        <taxon>Arthropoda</taxon>
        <taxon>Hexapoda</taxon>
        <taxon>Collembola</taxon>
        <taxon>Entomobryomorpha</taxon>
        <taxon>Entomobryoidea</taxon>
        <taxon>Orchesellidae</taxon>
        <taxon>Orchesellinae</taxon>
        <taxon>Orchesella</taxon>
    </lineage>
</organism>
<evidence type="ECO:0000313" key="3">
    <source>
        <dbReference type="EMBL" id="ODN02286.1"/>
    </source>
</evidence>
<name>A0A1D2NBA6_ORCCI</name>
<feature type="compositionally biased region" description="Polar residues" evidence="1">
    <location>
        <begin position="238"/>
        <end position="264"/>
    </location>
</feature>
<proteinExistence type="predicted"/>
<feature type="chain" id="PRO_5008905316" evidence="2">
    <location>
        <begin position="27"/>
        <end position="278"/>
    </location>
</feature>